<organism evidence="8 9">
    <name type="scientific">Steinernema hermaphroditum</name>
    <dbReference type="NCBI Taxonomy" id="289476"/>
    <lineage>
        <taxon>Eukaryota</taxon>
        <taxon>Metazoa</taxon>
        <taxon>Ecdysozoa</taxon>
        <taxon>Nematoda</taxon>
        <taxon>Chromadorea</taxon>
        <taxon>Rhabditida</taxon>
        <taxon>Tylenchina</taxon>
        <taxon>Panagrolaimomorpha</taxon>
        <taxon>Strongyloidoidea</taxon>
        <taxon>Steinernematidae</taxon>
        <taxon>Steinernema</taxon>
    </lineage>
</organism>
<keyword evidence="7" id="KW-0472">Membrane</keyword>
<keyword evidence="4 6" id="KW-0378">Hydrolase</keyword>
<evidence type="ECO:0000256" key="3">
    <source>
        <dbReference type="ARBA" id="ARBA00019905"/>
    </source>
</evidence>
<gene>
    <name evidence="8" type="ORF">QR680_007036</name>
</gene>
<dbReference type="PROSITE" id="PS00927">
    <property type="entry name" value="TREHALASE_1"/>
    <property type="match status" value="1"/>
</dbReference>
<dbReference type="InterPro" id="IPR018232">
    <property type="entry name" value="Glyco_hydro_37_CS"/>
</dbReference>
<dbReference type="GO" id="GO:0005993">
    <property type="term" value="P:trehalose catabolic process"/>
    <property type="evidence" value="ECO:0007669"/>
    <property type="project" value="TreeGrafter"/>
</dbReference>
<dbReference type="EC" id="3.2.1.28" evidence="2 6"/>
<evidence type="ECO:0000313" key="9">
    <source>
        <dbReference type="Proteomes" id="UP001175271"/>
    </source>
</evidence>
<protein>
    <recommendedName>
        <fullName evidence="3 6">Trehalase</fullName>
        <ecNumber evidence="2 6">3.2.1.28</ecNumber>
    </recommendedName>
    <alternativeName>
        <fullName evidence="6">Alpha-trehalose glucohydrolase</fullName>
    </alternativeName>
</protein>
<reference evidence="8" key="1">
    <citation type="submission" date="2023-06" db="EMBL/GenBank/DDBJ databases">
        <title>Genomic analysis of the entomopathogenic nematode Steinernema hermaphroditum.</title>
        <authorList>
            <person name="Schwarz E.M."/>
            <person name="Heppert J.K."/>
            <person name="Baniya A."/>
            <person name="Schwartz H.T."/>
            <person name="Tan C.-H."/>
            <person name="Antoshechkin I."/>
            <person name="Sternberg P.W."/>
            <person name="Goodrich-Blair H."/>
            <person name="Dillman A.R."/>
        </authorList>
    </citation>
    <scope>NUCLEOTIDE SEQUENCE</scope>
    <source>
        <strain evidence="8">PS9179</strain>
        <tissue evidence="8">Whole animal</tissue>
    </source>
</reference>
<comment type="caution">
    <text evidence="8">The sequence shown here is derived from an EMBL/GenBank/DDBJ whole genome shotgun (WGS) entry which is preliminary data.</text>
</comment>
<proteinExistence type="inferred from homology"/>
<accession>A0AA39HXH0</accession>
<evidence type="ECO:0000256" key="1">
    <source>
        <dbReference type="ARBA" id="ARBA00005615"/>
    </source>
</evidence>
<dbReference type="PANTHER" id="PTHR23403">
    <property type="entry name" value="TREHALASE"/>
    <property type="match status" value="1"/>
</dbReference>
<dbReference type="Proteomes" id="UP001175271">
    <property type="component" value="Unassembled WGS sequence"/>
</dbReference>
<dbReference type="InterPro" id="IPR012341">
    <property type="entry name" value="6hp_glycosidase-like_sf"/>
</dbReference>
<comment type="catalytic activity">
    <reaction evidence="6">
        <text>alpha,alpha-trehalose + H2O = alpha-D-glucose + beta-D-glucose</text>
        <dbReference type="Rhea" id="RHEA:32675"/>
        <dbReference type="ChEBI" id="CHEBI:15377"/>
        <dbReference type="ChEBI" id="CHEBI:15903"/>
        <dbReference type="ChEBI" id="CHEBI:16551"/>
        <dbReference type="ChEBI" id="CHEBI:17925"/>
        <dbReference type="EC" id="3.2.1.28"/>
    </reaction>
</comment>
<dbReference type="AlphaFoldDB" id="A0AA39HXH0"/>
<feature type="transmembrane region" description="Helical" evidence="7">
    <location>
        <begin position="610"/>
        <end position="631"/>
    </location>
</feature>
<evidence type="ECO:0000256" key="7">
    <source>
        <dbReference type="SAM" id="Phobius"/>
    </source>
</evidence>
<dbReference type="Pfam" id="PF01204">
    <property type="entry name" value="Trehalase"/>
    <property type="match status" value="1"/>
</dbReference>
<dbReference type="PRINTS" id="PR00744">
    <property type="entry name" value="GLHYDRLASE37"/>
</dbReference>
<dbReference type="SUPFAM" id="SSF48208">
    <property type="entry name" value="Six-hairpin glycosidases"/>
    <property type="match status" value="1"/>
</dbReference>
<evidence type="ECO:0000256" key="2">
    <source>
        <dbReference type="ARBA" id="ARBA00012757"/>
    </source>
</evidence>
<keyword evidence="7" id="KW-1133">Transmembrane helix</keyword>
<comment type="similarity">
    <text evidence="1 6">Belongs to the glycosyl hydrolase 37 family.</text>
</comment>
<sequence length="635" mass="73771">MERRRERGDRSVIDRDRADGRRRIEEKPELAAVLLLVVYAFVGPSTASTEASESATEQAVHVCDETNTRNWNIYCNGPILEAVNHHALFNDSKSYVDMPIRQSPDETIAAWRKIFGDTPPEKVDETKLHSFLDEYFSPPGSELVNCTPSDWIPHPPKIMQITDPKLRQWALELHEIWKHLCKQIRPEIAQHPDRYSLLDVPYEFIAPGGRFREFYYWDAYWIIKGLIVSEMYNTTQNMIRNLAHMVERFGFVPNGGRVYYLQRSQPPMLIPMVYEYYEATNDKNFIREILPVLEKELDFWHKNRTLDMSIKGRNVTVFLYRTNSNVPRPESFKEDVRTALPIPEAKKPTFWKDKASAAESGWDFSTRWFADHKTLYTIHTTRIVPIDLNALICWNYDILEYLYEQVGNMIASEYYREKRVIFRKTLNLVFYNRTLGAWFDYNLDTEQQNTMFYPSIVVPLFTGCYHALNQGKSERLFEYMQNVGAFNFSGGIPTSIIKDSEEQWDFPNGWSPLNHMAIEGLRKSENAQMQDQAYRLAKKWVEGNYRVFEKTSHMWEKYDVIGTIPRPGAGGEYDVQDGFGWTNGAILDLLNTYNDRIKLSQGYTKACTTAVPNVLVMALCLVVSVLGALLLTQKS</sequence>
<name>A0AA39HXH0_9BILA</name>
<keyword evidence="7" id="KW-0812">Transmembrane</keyword>
<dbReference type="PANTHER" id="PTHR23403:SF5">
    <property type="entry name" value="TREHALASE"/>
    <property type="match status" value="1"/>
</dbReference>
<keyword evidence="5 6" id="KW-0326">Glycosidase</keyword>
<dbReference type="EMBL" id="JAUCMV010000003">
    <property type="protein sequence ID" value="KAK0413872.1"/>
    <property type="molecule type" value="Genomic_DNA"/>
</dbReference>
<evidence type="ECO:0000313" key="8">
    <source>
        <dbReference type="EMBL" id="KAK0413872.1"/>
    </source>
</evidence>
<dbReference type="InterPro" id="IPR008928">
    <property type="entry name" value="6-hairpin_glycosidase_sf"/>
</dbReference>
<evidence type="ECO:0000256" key="6">
    <source>
        <dbReference type="RuleBase" id="RU361180"/>
    </source>
</evidence>
<evidence type="ECO:0000256" key="5">
    <source>
        <dbReference type="ARBA" id="ARBA00023295"/>
    </source>
</evidence>
<dbReference type="Gene3D" id="1.50.10.10">
    <property type="match status" value="1"/>
</dbReference>
<dbReference type="PROSITE" id="PS00928">
    <property type="entry name" value="TREHALASE_2"/>
    <property type="match status" value="1"/>
</dbReference>
<dbReference type="GO" id="GO:0004555">
    <property type="term" value="F:alpha,alpha-trehalase activity"/>
    <property type="evidence" value="ECO:0007669"/>
    <property type="project" value="UniProtKB-EC"/>
</dbReference>
<dbReference type="InterPro" id="IPR001661">
    <property type="entry name" value="Glyco_hydro_37"/>
</dbReference>
<evidence type="ECO:0000256" key="4">
    <source>
        <dbReference type="ARBA" id="ARBA00022801"/>
    </source>
</evidence>
<keyword evidence="9" id="KW-1185">Reference proteome</keyword>